<dbReference type="KEGG" id="msm:MSMEG_1589"/>
<feature type="region of interest" description="Disordered" evidence="1">
    <location>
        <begin position="1"/>
        <end position="35"/>
    </location>
</feature>
<keyword evidence="4" id="KW-1185">Reference proteome</keyword>
<evidence type="ECO:0000256" key="1">
    <source>
        <dbReference type="SAM" id="MobiDB-lite"/>
    </source>
</evidence>
<organism evidence="3 4">
    <name type="scientific">Mycolicibacterium smegmatis (strain ATCC 700084 / mc(2)155)</name>
    <name type="common">Mycobacterium smegmatis</name>
    <dbReference type="NCBI Taxonomy" id="246196"/>
    <lineage>
        <taxon>Bacteria</taxon>
        <taxon>Bacillati</taxon>
        <taxon>Actinomycetota</taxon>
        <taxon>Actinomycetes</taxon>
        <taxon>Mycobacteriales</taxon>
        <taxon>Mycobacteriaceae</taxon>
        <taxon>Mycolicibacterium</taxon>
    </lineage>
</organism>
<dbReference type="EMBL" id="CP000480">
    <property type="protein sequence ID" value="ABK72143.1"/>
    <property type="molecule type" value="Genomic_DNA"/>
</dbReference>
<proteinExistence type="predicted"/>
<keyword evidence="2" id="KW-1133">Transmembrane helix</keyword>
<feature type="compositionally biased region" description="Low complexity" evidence="1">
    <location>
        <begin position="71"/>
        <end position="97"/>
    </location>
</feature>
<feature type="compositionally biased region" description="Polar residues" evidence="1">
    <location>
        <begin position="16"/>
        <end position="29"/>
    </location>
</feature>
<dbReference type="OrthoDB" id="4636645at2"/>
<dbReference type="STRING" id="246196.MSMEG_1589"/>
<evidence type="ECO:0000256" key="2">
    <source>
        <dbReference type="SAM" id="Phobius"/>
    </source>
</evidence>
<name>A0QST0_MYCS2</name>
<feature type="region of interest" description="Disordered" evidence="1">
    <location>
        <begin position="71"/>
        <end position="112"/>
    </location>
</feature>
<feature type="region of interest" description="Disordered" evidence="1">
    <location>
        <begin position="204"/>
        <end position="224"/>
    </location>
</feature>
<gene>
    <name evidence="3" type="ordered locus">MSMEG_1589</name>
</gene>
<dbReference type="PATRIC" id="fig|246196.19.peg.1574"/>
<feature type="transmembrane region" description="Helical" evidence="2">
    <location>
        <begin position="270"/>
        <end position="292"/>
    </location>
</feature>
<dbReference type="AlphaFoldDB" id="A0QST0"/>
<dbReference type="Proteomes" id="UP000000757">
    <property type="component" value="Chromosome"/>
</dbReference>
<reference evidence="3 4" key="1">
    <citation type="submission" date="2006-10" db="EMBL/GenBank/DDBJ databases">
        <authorList>
            <person name="Fleischmann R.D."/>
            <person name="Dodson R.J."/>
            <person name="Haft D.H."/>
            <person name="Merkel J.S."/>
            <person name="Nelson W.C."/>
            <person name="Fraser C.M."/>
        </authorList>
    </citation>
    <scope>NUCLEOTIDE SEQUENCE [LARGE SCALE GENOMIC DNA]</scope>
    <source>
        <strain evidence="4">ATCC 700084 / mc(2)155</strain>
    </source>
</reference>
<dbReference type="eggNOG" id="ENOG5032BD9">
    <property type="taxonomic scope" value="Bacteria"/>
</dbReference>
<sequence>MKITSGGTADDDRPVTTVSAQTNTSVTKPKTTDADSAVVVAATSTATAPAPAAPAPAEAVTVSAQTVTSASTPSATQPATGAEAGTTLAAASTGPSTAPAPPAAPAPAVPVQTPAAAPAPAVTAPAPAVTAPPNLRELVAHLMKVLATTAIEAVDAVVQLMAELRAVLNAPSSLGQGVSNRHASSALHPSDSIVVLLKETLHRASMPGAPSPAPNRARSAHGSVDATPATPVSVMLKSTVPVLANPQRPGPFGLPAPTEEAVTALVAMSIWALLYSALPGLSGLFAAGATGVRIGYRQAKARVTLHDMKFARFVRSGPIGVVHTGSPAVAPVSIASGDGARHLKIAS</sequence>
<feature type="compositionally biased region" description="Pro residues" evidence="1">
    <location>
        <begin position="98"/>
        <end position="108"/>
    </location>
</feature>
<protein>
    <submittedName>
        <fullName evidence="3">Uncharacterized protein</fullName>
    </submittedName>
</protein>
<accession>A0QST0</accession>
<dbReference type="PaxDb" id="246196-MSMEI_1551"/>
<evidence type="ECO:0000313" key="4">
    <source>
        <dbReference type="Proteomes" id="UP000000757"/>
    </source>
</evidence>
<evidence type="ECO:0000313" key="3">
    <source>
        <dbReference type="EMBL" id="ABK72143.1"/>
    </source>
</evidence>
<keyword evidence="2" id="KW-0812">Transmembrane</keyword>
<keyword evidence="2" id="KW-0472">Membrane</keyword>